<proteinExistence type="predicted"/>
<accession>A0ABP5E9Q2</accession>
<name>A0ABP5E9Q2_9ACTN</name>
<evidence type="ECO:0000313" key="2">
    <source>
        <dbReference type="EMBL" id="GAA1994091.1"/>
    </source>
</evidence>
<comment type="caution">
    <text evidence="2">The sequence shown here is derived from an EMBL/GenBank/DDBJ whole genome shotgun (WGS) entry which is preliminary data.</text>
</comment>
<reference evidence="3" key="1">
    <citation type="journal article" date="2019" name="Int. J. Syst. Evol. Microbiol.">
        <title>The Global Catalogue of Microorganisms (GCM) 10K type strain sequencing project: providing services to taxonomists for standard genome sequencing and annotation.</title>
        <authorList>
            <consortium name="The Broad Institute Genomics Platform"/>
            <consortium name="The Broad Institute Genome Sequencing Center for Infectious Disease"/>
            <person name="Wu L."/>
            <person name="Ma J."/>
        </authorList>
    </citation>
    <scope>NUCLEOTIDE SEQUENCE [LARGE SCALE GENOMIC DNA]</scope>
    <source>
        <strain evidence="3">JCM 16013</strain>
    </source>
</reference>
<organism evidence="2 3">
    <name type="scientific">Catenulispora subtropica</name>
    <dbReference type="NCBI Taxonomy" id="450798"/>
    <lineage>
        <taxon>Bacteria</taxon>
        <taxon>Bacillati</taxon>
        <taxon>Actinomycetota</taxon>
        <taxon>Actinomycetes</taxon>
        <taxon>Catenulisporales</taxon>
        <taxon>Catenulisporaceae</taxon>
        <taxon>Catenulispora</taxon>
    </lineage>
</organism>
<dbReference type="Proteomes" id="UP001499854">
    <property type="component" value="Unassembled WGS sequence"/>
</dbReference>
<sequence length="485" mass="48600">MKRVSSTSAVAVLAQGLRDLRDFAEGPDGQELRQRTGLTAQQIDAALDGARLPTREVTLALVGAWEGDVEAWREYWGQISELVKSEAGEGDGGGGEKGGGRKRAVPVAPEPSIITPLPAQEPETGAGADKLLAEAEGPQAEGQVHKPQEAEGPQAEGGKSQAEAVRASEDGRKDGEGQGGEEQEAEVGPVAGAEEPEEAEEPAPAGAAAAQVLDIPSNTTTTVQLSAATPAAGLPASAPASDPPRKSVVARVGVPAALFVLGVAVGAFGDHAFASKSTSTPTGASVPPASKSSGGAAGTASRSSQPSSAGTASAAGGIAPSSSAAATPSGSGTSSSAGGVDVSPSSGSSTSSAGSTTSSGATLGTYRGIQLASGYSVDFLNDTYHPASGTANGPDSMGFFATSFVDGRFYADRVAVLDSQDTGSYTTCLNDTRYQHDVLLSQVSSGTSFCIHTDTGHLVLVTVRRMPSSTDANPYAVVDLTVWQN</sequence>
<feature type="region of interest" description="Disordered" evidence="1">
    <location>
        <begin position="276"/>
        <end position="359"/>
    </location>
</feature>
<dbReference type="EMBL" id="BAAAQM010000051">
    <property type="protein sequence ID" value="GAA1994091.1"/>
    <property type="molecule type" value="Genomic_DNA"/>
</dbReference>
<protein>
    <submittedName>
        <fullName evidence="2">Uncharacterized protein</fullName>
    </submittedName>
</protein>
<feature type="compositionally biased region" description="Low complexity" evidence="1">
    <location>
        <begin position="283"/>
        <end position="359"/>
    </location>
</feature>
<feature type="compositionally biased region" description="Basic and acidic residues" evidence="1">
    <location>
        <begin position="166"/>
        <end position="176"/>
    </location>
</feature>
<evidence type="ECO:0000256" key="1">
    <source>
        <dbReference type="SAM" id="MobiDB-lite"/>
    </source>
</evidence>
<feature type="region of interest" description="Disordered" evidence="1">
    <location>
        <begin position="85"/>
        <end position="124"/>
    </location>
</feature>
<gene>
    <name evidence="2" type="ORF">GCM10009838_67900</name>
</gene>
<feature type="region of interest" description="Disordered" evidence="1">
    <location>
        <begin position="137"/>
        <end position="208"/>
    </location>
</feature>
<keyword evidence="3" id="KW-1185">Reference proteome</keyword>
<evidence type="ECO:0000313" key="3">
    <source>
        <dbReference type="Proteomes" id="UP001499854"/>
    </source>
</evidence>